<dbReference type="AlphaFoldDB" id="A0A4R6UTZ0"/>
<feature type="signal peptide" evidence="1">
    <location>
        <begin position="1"/>
        <end position="22"/>
    </location>
</feature>
<evidence type="ECO:0000313" key="3">
    <source>
        <dbReference type="Proteomes" id="UP000295375"/>
    </source>
</evidence>
<gene>
    <name evidence="2" type="ORF">EV696_105167</name>
</gene>
<dbReference type="EMBL" id="SNYM01000005">
    <property type="protein sequence ID" value="TDQ49193.1"/>
    <property type="molecule type" value="Genomic_DNA"/>
</dbReference>
<proteinExistence type="predicted"/>
<keyword evidence="1" id="KW-0732">Signal</keyword>
<evidence type="ECO:0000256" key="1">
    <source>
        <dbReference type="SAM" id="SignalP"/>
    </source>
</evidence>
<name>A0A4R6UTZ0_9GAMM</name>
<feature type="chain" id="PRO_5020570245" evidence="1">
    <location>
        <begin position="23"/>
        <end position="274"/>
    </location>
</feature>
<sequence length="274" mass="29729">MRKVIGCLLSATILSWTSDAYSADVLACDGCDAYAMQEVALTAAPTINRTSSNDVHVVDPTTAMVRRYTVVKEVEPGLVSMYLIETSPSSSVISAAYDLHWKRQQLDAAKSNVIVPEGAITGLNSAYDLRGNTALQRDLGAWVANGLPWYSYLSAYANSWGHMITGGQINYHLFVVFKDGSSCTVAVTGKNGSTLIFGVVPGTLVDSEGHTIRESQAAHEGAREIFVSFENLGRWLRNANSLGVFIIEQDSDGNVVECHPEENRMVCKLKKQSS</sequence>
<comment type="caution">
    <text evidence="2">The sequence shown here is derived from an EMBL/GenBank/DDBJ whole genome shotgun (WGS) entry which is preliminary data.</text>
</comment>
<protein>
    <submittedName>
        <fullName evidence="2">Uncharacterized protein</fullName>
    </submittedName>
</protein>
<organism evidence="2 3">
    <name type="scientific">Permianibacter aggregans</name>
    <dbReference type="NCBI Taxonomy" id="1510150"/>
    <lineage>
        <taxon>Bacteria</taxon>
        <taxon>Pseudomonadati</taxon>
        <taxon>Pseudomonadota</taxon>
        <taxon>Gammaproteobacteria</taxon>
        <taxon>Pseudomonadales</taxon>
        <taxon>Pseudomonadaceae</taxon>
        <taxon>Permianibacter</taxon>
    </lineage>
</organism>
<dbReference type="Proteomes" id="UP000295375">
    <property type="component" value="Unassembled WGS sequence"/>
</dbReference>
<dbReference type="RefSeq" id="WP_133589599.1">
    <property type="nucleotide sequence ID" value="NZ_CP037953.1"/>
</dbReference>
<reference evidence="2 3" key="1">
    <citation type="submission" date="2019-03" db="EMBL/GenBank/DDBJ databases">
        <title>Genomic Encyclopedia of Type Strains, Phase IV (KMG-IV): sequencing the most valuable type-strain genomes for metagenomic binning, comparative biology and taxonomic classification.</title>
        <authorList>
            <person name="Goeker M."/>
        </authorList>
    </citation>
    <scope>NUCLEOTIDE SEQUENCE [LARGE SCALE GENOMIC DNA]</scope>
    <source>
        <strain evidence="2 3">DSM 103792</strain>
    </source>
</reference>
<accession>A0A4R6UTZ0</accession>
<evidence type="ECO:0000313" key="2">
    <source>
        <dbReference type="EMBL" id="TDQ49193.1"/>
    </source>
</evidence>
<keyword evidence="3" id="KW-1185">Reference proteome</keyword>